<feature type="region of interest" description="Disordered" evidence="7">
    <location>
        <begin position="499"/>
        <end position="533"/>
    </location>
</feature>
<keyword evidence="5 8" id="KW-0472">Membrane</keyword>
<name>A0A250XI72_9CHLO</name>
<dbReference type="PROSITE" id="PS50850">
    <property type="entry name" value="MFS"/>
    <property type="match status" value="1"/>
</dbReference>
<evidence type="ECO:0000256" key="1">
    <source>
        <dbReference type="ARBA" id="ARBA00004141"/>
    </source>
</evidence>
<reference evidence="10 11" key="1">
    <citation type="submission" date="2017-08" db="EMBL/GenBank/DDBJ databases">
        <title>Acidophilic green algal genome provides insights into adaptation to an acidic environment.</title>
        <authorList>
            <person name="Hirooka S."/>
            <person name="Hirose Y."/>
            <person name="Kanesaki Y."/>
            <person name="Higuchi S."/>
            <person name="Fujiwara T."/>
            <person name="Onuma R."/>
            <person name="Era A."/>
            <person name="Ohbayashi R."/>
            <person name="Uzuka A."/>
            <person name="Nozaki H."/>
            <person name="Yoshikawa H."/>
            <person name="Miyagishima S.Y."/>
        </authorList>
    </citation>
    <scope>NUCLEOTIDE SEQUENCE [LARGE SCALE GENOMIC DNA]</scope>
    <source>
        <strain evidence="10 11">NIES-2499</strain>
    </source>
</reference>
<dbReference type="GO" id="GO:0016020">
    <property type="term" value="C:membrane"/>
    <property type="evidence" value="ECO:0007669"/>
    <property type="project" value="UniProtKB-SubCell"/>
</dbReference>
<dbReference type="PANTHER" id="PTHR23505:SF79">
    <property type="entry name" value="PROTEIN SPINSTER"/>
    <property type="match status" value="1"/>
</dbReference>
<feature type="transmembrane region" description="Helical" evidence="8">
    <location>
        <begin position="328"/>
        <end position="353"/>
    </location>
</feature>
<dbReference type="Pfam" id="PF07690">
    <property type="entry name" value="MFS_1"/>
    <property type="match status" value="1"/>
</dbReference>
<feature type="transmembrane region" description="Helical" evidence="8">
    <location>
        <begin position="71"/>
        <end position="91"/>
    </location>
</feature>
<dbReference type="InterPro" id="IPR020846">
    <property type="entry name" value="MFS_dom"/>
</dbReference>
<dbReference type="OrthoDB" id="440755at2759"/>
<feature type="domain" description="Major facilitator superfamily (MFS) profile" evidence="9">
    <location>
        <begin position="73"/>
        <end position="483"/>
    </location>
</feature>
<keyword evidence="4 8" id="KW-1133">Transmembrane helix</keyword>
<accession>A0A250XI72</accession>
<feature type="transmembrane region" description="Helical" evidence="8">
    <location>
        <begin position="365"/>
        <end position="383"/>
    </location>
</feature>
<feature type="transmembrane region" description="Helical" evidence="8">
    <location>
        <begin position="144"/>
        <end position="163"/>
    </location>
</feature>
<keyword evidence="11" id="KW-1185">Reference proteome</keyword>
<keyword evidence="2" id="KW-0813">Transport</keyword>
<feature type="transmembrane region" description="Helical" evidence="8">
    <location>
        <begin position="202"/>
        <end position="224"/>
    </location>
</feature>
<feature type="transmembrane region" description="Helical" evidence="8">
    <location>
        <begin position="230"/>
        <end position="248"/>
    </location>
</feature>
<evidence type="ECO:0000256" key="4">
    <source>
        <dbReference type="ARBA" id="ARBA00022989"/>
    </source>
</evidence>
<dbReference type="PANTHER" id="PTHR23505">
    <property type="entry name" value="SPINSTER"/>
    <property type="match status" value="1"/>
</dbReference>
<comment type="subcellular location">
    <subcellularLocation>
        <location evidence="1">Membrane</location>
        <topology evidence="1">Multi-pass membrane protein</topology>
    </subcellularLocation>
</comment>
<evidence type="ECO:0000313" key="10">
    <source>
        <dbReference type="EMBL" id="GAX82743.1"/>
    </source>
</evidence>
<proteinExistence type="inferred from homology"/>
<evidence type="ECO:0000256" key="2">
    <source>
        <dbReference type="ARBA" id="ARBA00022448"/>
    </source>
</evidence>
<evidence type="ECO:0000256" key="6">
    <source>
        <dbReference type="ARBA" id="ARBA00024338"/>
    </source>
</evidence>
<feature type="transmembrane region" description="Helical" evidence="8">
    <location>
        <begin position="111"/>
        <end position="132"/>
    </location>
</feature>
<feature type="transmembrane region" description="Helical" evidence="8">
    <location>
        <begin position="395"/>
        <end position="417"/>
    </location>
</feature>
<feature type="transmembrane region" description="Helical" evidence="8">
    <location>
        <begin position="295"/>
        <end position="316"/>
    </location>
</feature>
<feature type="compositionally biased region" description="Polar residues" evidence="7">
    <location>
        <begin position="499"/>
        <end position="519"/>
    </location>
</feature>
<comment type="similarity">
    <text evidence="6">Belongs to the major facilitator superfamily. Spinster (TC 2.A.1.49) family.</text>
</comment>
<dbReference type="InterPro" id="IPR011701">
    <property type="entry name" value="MFS"/>
</dbReference>
<dbReference type="Proteomes" id="UP000232323">
    <property type="component" value="Unassembled WGS sequence"/>
</dbReference>
<dbReference type="SUPFAM" id="SSF103473">
    <property type="entry name" value="MFS general substrate transporter"/>
    <property type="match status" value="1"/>
</dbReference>
<comment type="caution">
    <text evidence="10">The sequence shown here is derived from an EMBL/GenBank/DDBJ whole genome shotgun (WGS) entry which is preliminary data.</text>
</comment>
<evidence type="ECO:0000256" key="3">
    <source>
        <dbReference type="ARBA" id="ARBA00022692"/>
    </source>
</evidence>
<dbReference type="InterPro" id="IPR036259">
    <property type="entry name" value="MFS_trans_sf"/>
</dbReference>
<dbReference type="EMBL" id="BEGY01000085">
    <property type="protein sequence ID" value="GAX82743.1"/>
    <property type="molecule type" value="Genomic_DNA"/>
</dbReference>
<evidence type="ECO:0000256" key="7">
    <source>
        <dbReference type="SAM" id="MobiDB-lite"/>
    </source>
</evidence>
<evidence type="ECO:0000313" key="11">
    <source>
        <dbReference type="Proteomes" id="UP000232323"/>
    </source>
</evidence>
<dbReference type="InterPro" id="IPR044770">
    <property type="entry name" value="MFS_spinster-like"/>
</dbReference>
<dbReference type="AlphaFoldDB" id="A0A250XI72"/>
<sequence>MTIPSGQYINTHFVLSEDESSYFRSNQGLPIPSSQELDQSPSTLEIEEGNQGVTASLEMEFKHPFSRGQRYYTTGLFTLMAVLLFADQNLLAPNLSAAAAFFNMSETQKDIFLGGYISAAFFAVGAPAALLVGWYTDKVNRRNLLFAVAIFGQAPNMCTIFVTEYWQFFVLRLLTGISVGGVFPLLYSLLGDLFPISQRAMVSAFILIATGAGVFVGQMLAGLIGPAAGWRLPFVIISVPAIMVACVMQLTTQEPPRGVCEEALQGRQGADGEVLTYNERISWAKVKLLMRVPSNWLIVMQGLPGSLPWGMFMTFLNDFFQTRHGVSTGVATTIISVFGVGGGIGVVAGGWLIQHLYNKKKEYMPMLAGCCVLLGVGPAMYLVNGPVGSQLGWSFFMAFVDGVLASVAGPCVKAAIINVNDPEVRGVALALQSMTDDLGKALGPFIVALFITALGSQERAFNLAICSWIPCGMLILLLVFCMRRDEDEVQARLVENTREYSQVPTQEDGASNADASMCNNGADAESSRGATGEAAQTLMEGLGGIFTTRGSASYQRLPSLISALPSGQHTDGS</sequence>
<dbReference type="Gene3D" id="1.20.1250.20">
    <property type="entry name" value="MFS general substrate transporter like domains"/>
    <property type="match status" value="2"/>
</dbReference>
<dbReference type="STRING" id="1157962.A0A250XI72"/>
<evidence type="ECO:0000259" key="9">
    <source>
        <dbReference type="PROSITE" id="PS50850"/>
    </source>
</evidence>
<protein>
    <recommendedName>
        <fullName evidence="9">Major facilitator superfamily (MFS) profile domain-containing protein</fullName>
    </recommendedName>
</protein>
<gene>
    <name evidence="10" type="ORF">CEUSTIGMA_g10169.t1</name>
</gene>
<keyword evidence="3 8" id="KW-0812">Transmembrane</keyword>
<evidence type="ECO:0000256" key="5">
    <source>
        <dbReference type="ARBA" id="ARBA00023136"/>
    </source>
</evidence>
<organism evidence="10 11">
    <name type="scientific">Chlamydomonas eustigma</name>
    <dbReference type="NCBI Taxonomy" id="1157962"/>
    <lineage>
        <taxon>Eukaryota</taxon>
        <taxon>Viridiplantae</taxon>
        <taxon>Chlorophyta</taxon>
        <taxon>core chlorophytes</taxon>
        <taxon>Chlorophyceae</taxon>
        <taxon>CS clade</taxon>
        <taxon>Chlamydomonadales</taxon>
        <taxon>Chlamydomonadaceae</taxon>
        <taxon>Chlamydomonas</taxon>
    </lineage>
</organism>
<dbReference type="GO" id="GO:0022857">
    <property type="term" value="F:transmembrane transporter activity"/>
    <property type="evidence" value="ECO:0007669"/>
    <property type="project" value="InterPro"/>
</dbReference>
<evidence type="ECO:0000256" key="8">
    <source>
        <dbReference type="SAM" id="Phobius"/>
    </source>
</evidence>
<feature type="transmembrane region" description="Helical" evidence="8">
    <location>
        <begin position="438"/>
        <end position="455"/>
    </location>
</feature>
<feature type="transmembrane region" description="Helical" evidence="8">
    <location>
        <begin position="169"/>
        <end position="190"/>
    </location>
</feature>
<feature type="transmembrane region" description="Helical" evidence="8">
    <location>
        <begin position="461"/>
        <end position="482"/>
    </location>
</feature>